<dbReference type="GO" id="GO:0016491">
    <property type="term" value="F:oxidoreductase activity"/>
    <property type="evidence" value="ECO:0007669"/>
    <property type="project" value="UniProtKB-KW"/>
</dbReference>
<dbReference type="PRINTS" id="PR00080">
    <property type="entry name" value="SDRFAMILY"/>
</dbReference>
<evidence type="ECO:0000256" key="2">
    <source>
        <dbReference type="ARBA" id="ARBA00023002"/>
    </source>
</evidence>
<dbReference type="SUPFAM" id="SSF51735">
    <property type="entry name" value="NAD(P)-binding Rossmann-fold domains"/>
    <property type="match status" value="1"/>
</dbReference>
<dbReference type="FunFam" id="3.40.50.720:FF:000173">
    <property type="entry name" value="3-oxoacyl-[acyl-carrier protein] reductase"/>
    <property type="match status" value="1"/>
</dbReference>
<dbReference type="PANTHER" id="PTHR42879">
    <property type="entry name" value="3-OXOACYL-(ACYL-CARRIER-PROTEIN) REDUCTASE"/>
    <property type="match status" value="1"/>
</dbReference>
<evidence type="ECO:0000313" key="3">
    <source>
        <dbReference type="EMBL" id="CAB4584455.1"/>
    </source>
</evidence>
<gene>
    <name evidence="3" type="ORF">UFOPK1788_00116</name>
</gene>
<keyword evidence="2" id="KW-0560">Oxidoreductase</keyword>
<dbReference type="InterPro" id="IPR036291">
    <property type="entry name" value="NAD(P)-bd_dom_sf"/>
</dbReference>
<dbReference type="Gene3D" id="3.40.50.720">
    <property type="entry name" value="NAD(P)-binding Rossmann-like Domain"/>
    <property type="match status" value="1"/>
</dbReference>
<dbReference type="InterPro" id="IPR050259">
    <property type="entry name" value="SDR"/>
</dbReference>
<dbReference type="Pfam" id="PF13561">
    <property type="entry name" value="adh_short_C2"/>
    <property type="match status" value="1"/>
</dbReference>
<dbReference type="EMBL" id="CAEZUE010000007">
    <property type="protein sequence ID" value="CAB4584455.1"/>
    <property type="molecule type" value="Genomic_DNA"/>
</dbReference>
<name>A0A6J6FAG7_9ZZZZ</name>
<accession>A0A6J6FAG7</accession>
<dbReference type="AlphaFoldDB" id="A0A6J6FAG7"/>
<comment type="similarity">
    <text evidence="1">Belongs to the short-chain dehydrogenases/reductases (SDR) family.</text>
</comment>
<dbReference type="InterPro" id="IPR002347">
    <property type="entry name" value="SDR_fam"/>
</dbReference>
<proteinExistence type="inferred from homology"/>
<dbReference type="PRINTS" id="PR00081">
    <property type="entry name" value="GDHRDH"/>
</dbReference>
<dbReference type="PANTHER" id="PTHR42879:SF2">
    <property type="entry name" value="3-OXOACYL-[ACYL-CARRIER-PROTEIN] REDUCTASE FABG"/>
    <property type="match status" value="1"/>
</dbReference>
<protein>
    <submittedName>
        <fullName evidence="3">Unannotated protein</fullName>
    </submittedName>
</protein>
<reference evidence="3" key="1">
    <citation type="submission" date="2020-05" db="EMBL/GenBank/DDBJ databases">
        <authorList>
            <person name="Chiriac C."/>
            <person name="Salcher M."/>
            <person name="Ghai R."/>
            <person name="Kavagutti S V."/>
        </authorList>
    </citation>
    <scope>NUCLEOTIDE SEQUENCE</scope>
</reference>
<organism evidence="3">
    <name type="scientific">freshwater metagenome</name>
    <dbReference type="NCBI Taxonomy" id="449393"/>
    <lineage>
        <taxon>unclassified sequences</taxon>
        <taxon>metagenomes</taxon>
        <taxon>ecological metagenomes</taxon>
    </lineage>
</organism>
<evidence type="ECO:0000256" key="1">
    <source>
        <dbReference type="ARBA" id="ARBA00006484"/>
    </source>
</evidence>
<sequence length="264" mass="26794">MPSEFSLAGKTALITGAGSPTGIGFAAARIIGSLGARVVMTATTDRIIDRTAELTDVGIDATGLVARLEKPELVDTLIDQLAALNISPDILVNNAGMISIGTEWARGDLAMPVDDWDATIDSNLSSVFHVSRALIPAMVSRGWGRVVNVSSTTGGVSAARDDIAYAAAKAGVVGLTRALAVDTAAYGVTVNAIAPGWIATGSQLPGEVTEGTLVPVGRSGEPAEVASIIASLVTPGAAYITGQLIIVDGGNGIAEERRFGRGDA</sequence>